<accession>A0A0N5BSD8</accession>
<keyword evidence="2" id="KW-1185">Reference proteome</keyword>
<name>A0A0N5BSD8_STREA</name>
<evidence type="ECO:0000313" key="2">
    <source>
        <dbReference type="Proteomes" id="UP000046392"/>
    </source>
</evidence>
<evidence type="ECO:0000313" key="3">
    <source>
        <dbReference type="WBParaSite" id="SPAL_0000878100.1"/>
    </source>
</evidence>
<dbReference type="Proteomes" id="UP000046392">
    <property type="component" value="Unplaced"/>
</dbReference>
<sequence>MYDSYLENFKEKEAFIADNRNWNYDFQNIDCLDISLNRSGAEESLLENIVYSINQSLESQNTTCVNDDETYQEESSYDSDDD</sequence>
<feature type="compositionally biased region" description="Acidic residues" evidence="1">
    <location>
        <begin position="66"/>
        <end position="82"/>
    </location>
</feature>
<proteinExistence type="predicted"/>
<evidence type="ECO:0000256" key="1">
    <source>
        <dbReference type="SAM" id="MobiDB-lite"/>
    </source>
</evidence>
<dbReference type="WBParaSite" id="SPAL_0000878100.1">
    <property type="protein sequence ID" value="SPAL_0000878100.1"/>
    <property type="gene ID" value="SPAL_0000878100"/>
</dbReference>
<organism evidence="2 3">
    <name type="scientific">Strongyloides papillosus</name>
    <name type="common">Intestinal threadworm</name>
    <dbReference type="NCBI Taxonomy" id="174720"/>
    <lineage>
        <taxon>Eukaryota</taxon>
        <taxon>Metazoa</taxon>
        <taxon>Ecdysozoa</taxon>
        <taxon>Nematoda</taxon>
        <taxon>Chromadorea</taxon>
        <taxon>Rhabditida</taxon>
        <taxon>Tylenchina</taxon>
        <taxon>Panagrolaimomorpha</taxon>
        <taxon>Strongyloidoidea</taxon>
        <taxon>Strongyloididae</taxon>
        <taxon>Strongyloides</taxon>
    </lineage>
</organism>
<protein>
    <submittedName>
        <fullName evidence="3">Uncharacterized protein</fullName>
    </submittedName>
</protein>
<reference evidence="3" key="1">
    <citation type="submission" date="2017-02" db="UniProtKB">
        <authorList>
            <consortium name="WormBaseParasite"/>
        </authorList>
    </citation>
    <scope>IDENTIFICATION</scope>
</reference>
<feature type="region of interest" description="Disordered" evidence="1">
    <location>
        <begin position="62"/>
        <end position="82"/>
    </location>
</feature>
<dbReference type="AlphaFoldDB" id="A0A0N5BSD8"/>